<comment type="similarity">
    <text evidence="3">Belongs to the F420-dependent glucose-6-phosphate dehydrogenase family.</text>
</comment>
<dbReference type="Pfam" id="PF00296">
    <property type="entry name" value="Bac_luciferase"/>
    <property type="match status" value="1"/>
</dbReference>
<dbReference type="HAMAP" id="MF_02123">
    <property type="entry name" value="F420_G6P_DH"/>
    <property type="match status" value="1"/>
</dbReference>
<gene>
    <name evidence="3 5" type="primary">fgd</name>
    <name evidence="5" type="ORF">FOY51_21315</name>
</gene>
<accession>A0A5A7S701</accession>
<dbReference type="Gene3D" id="3.20.20.30">
    <property type="entry name" value="Luciferase-like domain"/>
    <property type="match status" value="1"/>
</dbReference>
<feature type="binding site" evidence="3">
    <location>
        <position position="195"/>
    </location>
    <ligand>
        <name>substrate</name>
    </ligand>
</feature>
<name>A0A5A7S701_9NOCA</name>
<feature type="binding site" evidence="3">
    <location>
        <begin position="107"/>
        <end position="108"/>
    </location>
    <ligand>
        <name>coenzyme F420-(gamma-Glu)n</name>
        <dbReference type="ChEBI" id="CHEBI:133980"/>
    </ligand>
</feature>
<dbReference type="GO" id="GO:0016705">
    <property type="term" value="F:oxidoreductase activity, acting on paired donors, with incorporation or reduction of molecular oxygen"/>
    <property type="evidence" value="ECO:0007669"/>
    <property type="project" value="InterPro"/>
</dbReference>
<feature type="active site" description="Proton donor" evidence="3">
    <location>
        <position position="40"/>
    </location>
</feature>
<comment type="function">
    <text evidence="3">Catalyzes the coenzyme F420-dependent oxidation of glucose 6-phosphate (G6P) to 6-phosphogluconolactone.</text>
</comment>
<dbReference type="SUPFAM" id="SSF51679">
    <property type="entry name" value="Bacterial luciferase-like"/>
    <property type="match status" value="1"/>
</dbReference>
<protein>
    <recommendedName>
        <fullName evidence="3">F420-dependent glucose-6-phosphate dehydrogenase</fullName>
        <shortName evidence="3">FGD</shortName>
        <shortName evidence="3">G6PD</shortName>
        <ecNumber evidence="3">1.1.98.2</ecNumber>
    </recommendedName>
</protein>
<feature type="binding site" evidence="3">
    <location>
        <position position="283"/>
    </location>
    <ligand>
        <name>substrate</name>
    </ligand>
</feature>
<dbReference type="InterPro" id="IPR019945">
    <property type="entry name" value="F420_G6P_DH-rel"/>
</dbReference>
<dbReference type="GO" id="GO:0070967">
    <property type="term" value="F:coenzyme F420 binding"/>
    <property type="evidence" value="ECO:0007669"/>
    <property type="project" value="UniProtKB-UniRule"/>
</dbReference>
<dbReference type="GO" id="GO:0052749">
    <property type="term" value="F:glucose-6-phosphate dehydrogenase (coenzyme F420) activity"/>
    <property type="evidence" value="ECO:0007669"/>
    <property type="project" value="UniProtKB-EC"/>
</dbReference>
<comment type="subunit">
    <text evidence="3">Homodimer.</text>
</comment>
<dbReference type="AlphaFoldDB" id="A0A5A7S701"/>
<dbReference type="OrthoDB" id="180193at2"/>
<organism evidence="5 6">
    <name type="scientific">Antrihabitans cavernicola</name>
    <dbReference type="NCBI Taxonomy" id="2495913"/>
    <lineage>
        <taxon>Bacteria</taxon>
        <taxon>Bacillati</taxon>
        <taxon>Actinomycetota</taxon>
        <taxon>Actinomycetes</taxon>
        <taxon>Mycobacteriales</taxon>
        <taxon>Nocardiaceae</taxon>
        <taxon>Antrihabitans</taxon>
    </lineage>
</organism>
<dbReference type="InterPro" id="IPR011251">
    <property type="entry name" value="Luciferase-like_dom"/>
</dbReference>
<dbReference type="PANTHER" id="PTHR43244:SF1">
    <property type="entry name" value="5,10-METHYLENETETRAHYDROMETHANOPTERIN REDUCTASE"/>
    <property type="match status" value="1"/>
</dbReference>
<reference evidence="5 6" key="1">
    <citation type="submission" date="2019-07" db="EMBL/GenBank/DDBJ databases">
        <title>Rhodococcus cavernicolus sp. nov., isolated from a cave.</title>
        <authorList>
            <person name="Lee S.D."/>
        </authorList>
    </citation>
    <scope>NUCLEOTIDE SEQUENCE [LARGE SCALE GENOMIC DNA]</scope>
    <source>
        <strain evidence="5 6">C1-24</strain>
    </source>
</reference>
<dbReference type="EMBL" id="VLNY01000013">
    <property type="protein sequence ID" value="KAA0020143.1"/>
    <property type="molecule type" value="Genomic_DNA"/>
</dbReference>
<keyword evidence="6" id="KW-1185">Reference proteome</keyword>
<dbReference type="InterPro" id="IPR050564">
    <property type="entry name" value="F420-G6PD/mer"/>
</dbReference>
<dbReference type="CDD" id="cd01097">
    <property type="entry name" value="Tetrahydromethanopterin_reductase"/>
    <property type="match status" value="1"/>
</dbReference>
<evidence type="ECO:0000256" key="2">
    <source>
        <dbReference type="ARBA" id="ARBA00023277"/>
    </source>
</evidence>
<sequence>MTELRLGYKASAEQFAPRELVELTVSAEENGFDSAMISDHFQPWRYNGGHAPFSLAWLAAVGERTQRIQIGTSVLTPTFRYNPAVVAQAFATMACLYPNRVMLGVGSGEALNEIATGYTGEWPEFKERFARLRESVELMRALWTGERIDFEGQYYRTVGASIYDVPKDGVPVYVAAGGPLVARYAGRVGDGFICTSGKGMDLYTEKLMPAVNEGAAKAERSIEAIDTMIEIKLSYDTDPELALENTRFWAPLSLTPEQKHSISDPIEMEAAADALPIDQIAKRWIVGTDPDEVVSKIAPYIDAGMRHLVFHAPGHDQARFLELFARDLAPRLRKLG</sequence>
<keyword evidence="1 3" id="KW-0560">Oxidoreductase</keyword>
<feature type="binding site" evidence="3">
    <location>
        <position position="259"/>
    </location>
    <ligand>
        <name>substrate</name>
    </ligand>
</feature>
<evidence type="ECO:0000313" key="6">
    <source>
        <dbReference type="Proteomes" id="UP000322244"/>
    </source>
</evidence>
<evidence type="ECO:0000256" key="1">
    <source>
        <dbReference type="ARBA" id="ARBA00023002"/>
    </source>
</evidence>
<feature type="binding site" evidence="3">
    <location>
        <position position="112"/>
    </location>
    <ligand>
        <name>coenzyme F420-(gamma-Glu)n</name>
        <dbReference type="ChEBI" id="CHEBI:133980"/>
    </ligand>
</feature>
<dbReference type="RefSeq" id="WP_149432294.1">
    <property type="nucleotide sequence ID" value="NZ_VLNY01000013.1"/>
</dbReference>
<feature type="binding site" evidence="3">
    <location>
        <position position="39"/>
    </location>
    <ligand>
        <name>coenzyme F420-(gamma-Glu)n</name>
        <dbReference type="ChEBI" id="CHEBI:133980"/>
    </ligand>
</feature>
<feature type="binding site" evidence="3">
    <location>
        <position position="198"/>
    </location>
    <ligand>
        <name>substrate</name>
    </ligand>
</feature>
<comment type="catalytic activity">
    <reaction evidence="3">
        <text>oxidized coenzyme F420-(gamma-L-Glu)(n) + D-glucose 6-phosphate + H(+) = 6-phospho-D-glucono-1,5-lactone + reduced coenzyme F420-(gamma-L-Glu)(n)</text>
        <dbReference type="Rhea" id="RHEA:27294"/>
        <dbReference type="Rhea" id="RHEA-COMP:12939"/>
        <dbReference type="Rhea" id="RHEA-COMP:14378"/>
        <dbReference type="ChEBI" id="CHEBI:15378"/>
        <dbReference type="ChEBI" id="CHEBI:57955"/>
        <dbReference type="ChEBI" id="CHEBI:61548"/>
        <dbReference type="ChEBI" id="CHEBI:133980"/>
        <dbReference type="ChEBI" id="CHEBI:139511"/>
        <dbReference type="EC" id="1.1.98.2"/>
    </reaction>
</comment>
<dbReference type="EC" id="1.1.98.2" evidence="3"/>
<proteinExistence type="inferred from homology"/>
<keyword evidence="2 3" id="KW-0119">Carbohydrate metabolism</keyword>
<dbReference type="InterPro" id="IPR019944">
    <property type="entry name" value="F420-dep_G6P_DH"/>
</dbReference>
<dbReference type="NCBIfam" id="TIGR03557">
    <property type="entry name" value="F420_G6P_family"/>
    <property type="match status" value="1"/>
</dbReference>
<feature type="domain" description="Luciferase-like" evidence="4">
    <location>
        <begin position="10"/>
        <end position="307"/>
    </location>
</feature>
<feature type="active site" description="Proton acceptor" evidence="3">
    <location>
        <position position="109"/>
    </location>
</feature>
<comment type="caution">
    <text evidence="5">The sequence shown here is derived from an EMBL/GenBank/DDBJ whole genome shotgun (WGS) entry which is preliminary data.</text>
</comment>
<dbReference type="NCBIfam" id="TIGR03554">
    <property type="entry name" value="F420_G6P_DH"/>
    <property type="match status" value="1"/>
</dbReference>
<evidence type="ECO:0000256" key="3">
    <source>
        <dbReference type="HAMAP-Rule" id="MF_02123"/>
    </source>
</evidence>
<feature type="binding site" evidence="3">
    <location>
        <position position="76"/>
    </location>
    <ligand>
        <name>coenzyme F420-(gamma-Glu)n</name>
        <dbReference type="ChEBI" id="CHEBI:133980"/>
    </ligand>
</feature>
<evidence type="ECO:0000259" key="4">
    <source>
        <dbReference type="Pfam" id="PF00296"/>
    </source>
</evidence>
<evidence type="ECO:0000313" key="5">
    <source>
        <dbReference type="EMBL" id="KAA0020143.1"/>
    </source>
</evidence>
<dbReference type="InterPro" id="IPR036661">
    <property type="entry name" value="Luciferase-like_sf"/>
</dbReference>
<dbReference type="GO" id="GO:0005975">
    <property type="term" value="P:carbohydrate metabolic process"/>
    <property type="evidence" value="ECO:0007669"/>
    <property type="project" value="UniProtKB-UniRule"/>
</dbReference>
<dbReference type="Proteomes" id="UP000322244">
    <property type="component" value="Unassembled WGS sequence"/>
</dbReference>
<feature type="binding site" evidence="3">
    <location>
        <begin position="180"/>
        <end position="181"/>
    </location>
    <ligand>
        <name>coenzyme F420-(gamma-Glu)n</name>
        <dbReference type="ChEBI" id="CHEBI:133980"/>
    </ligand>
</feature>
<feature type="binding site" evidence="3">
    <location>
        <begin position="177"/>
        <end position="178"/>
    </location>
    <ligand>
        <name>coenzyme F420-(gamma-Glu)n</name>
        <dbReference type="ChEBI" id="CHEBI:133980"/>
    </ligand>
</feature>
<dbReference type="PANTHER" id="PTHR43244">
    <property type="match status" value="1"/>
</dbReference>